<dbReference type="InterPro" id="IPR036388">
    <property type="entry name" value="WH-like_DNA-bd_sf"/>
</dbReference>
<dbReference type="RefSeq" id="WP_174880545.1">
    <property type="nucleotide sequence ID" value="NZ_CADEPK010000205.1"/>
</dbReference>
<dbReference type="Gene3D" id="1.10.10.10">
    <property type="entry name" value="Winged helix-like DNA-binding domain superfamily/Winged helix DNA-binding domain"/>
    <property type="match status" value="1"/>
</dbReference>
<organism evidence="1 2">
    <name type="scientific">Metabacillus niabensis</name>
    <dbReference type="NCBI Taxonomy" id="324854"/>
    <lineage>
        <taxon>Bacteria</taxon>
        <taxon>Bacillati</taxon>
        <taxon>Bacillota</taxon>
        <taxon>Bacilli</taxon>
        <taxon>Bacillales</taxon>
        <taxon>Bacillaceae</taxon>
        <taxon>Metabacillus</taxon>
    </lineage>
</organism>
<evidence type="ECO:0000313" key="2">
    <source>
        <dbReference type="Proteomes" id="UP001232245"/>
    </source>
</evidence>
<dbReference type="InterPro" id="IPR036390">
    <property type="entry name" value="WH_DNA-bd_sf"/>
</dbReference>
<dbReference type="EMBL" id="JAUSTZ010000001">
    <property type="protein sequence ID" value="MDQ0223906.1"/>
    <property type="molecule type" value="Genomic_DNA"/>
</dbReference>
<sequence length="268" mass="31266">MEKFNYELLQSYQSFNTIEEMDQAVRGFLYKHKEELSEGTISVLTQIWRHSVKVIGVSFARNDYLAEQANVSRRTVIRALNVLMEKGLIKKIPTARKTGKQGVNILIIQPFDSIEALKNTMTHHDDTPEVTANKTENKQSSLCEKRSIKPYNVKELEEPTADQLDVSFLPESIPQEFVIAVKPFFNAIGIYELWKRVLLVYRKMKLKKDLEAVIDRVIYAFKQTVFAKKRGKINSTFEGYFYTILYSELIVEKRREMKHDYYDFLASV</sequence>
<dbReference type="SUPFAM" id="SSF46785">
    <property type="entry name" value="Winged helix' DNA-binding domain"/>
    <property type="match status" value="1"/>
</dbReference>
<dbReference type="Pfam" id="PF13730">
    <property type="entry name" value="HTH_36"/>
    <property type="match status" value="1"/>
</dbReference>
<proteinExistence type="predicted"/>
<name>A0ABT9YV87_9BACI</name>
<protein>
    <recommendedName>
        <fullName evidence="3">Helix-turn-helix domain-containing protein</fullName>
    </recommendedName>
</protein>
<comment type="caution">
    <text evidence="1">The sequence shown here is derived from an EMBL/GenBank/DDBJ whole genome shotgun (WGS) entry which is preliminary data.</text>
</comment>
<reference evidence="1 2" key="1">
    <citation type="submission" date="2023-07" db="EMBL/GenBank/DDBJ databases">
        <title>Genomic Encyclopedia of Type Strains, Phase IV (KMG-IV): sequencing the most valuable type-strain genomes for metagenomic binning, comparative biology and taxonomic classification.</title>
        <authorList>
            <person name="Goeker M."/>
        </authorList>
    </citation>
    <scope>NUCLEOTIDE SEQUENCE [LARGE SCALE GENOMIC DNA]</scope>
    <source>
        <strain evidence="1 2">DSM 17723</strain>
    </source>
</reference>
<evidence type="ECO:0000313" key="1">
    <source>
        <dbReference type="EMBL" id="MDQ0223906.1"/>
    </source>
</evidence>
<gene>
    <name evidence="1" type="ORF">J2S02_000228</name>
</gene>
<dbReference type="Proteomes" id="UP001232245">
    <property type="component" value="Unassembled WGS sequence"/>
</dbReference>
<accession>A0ABT9YV87</accession>
<evidence type="ECO:0008006" key="3">
    <source>
        <dbReference type="Google" id="ProtNLM"/>
    </source>
</evidence>
<keyword evidence="2" id="KW-1185">Reference proteome</keyword>